<dbReference type="Gene3D" id="2.160.20.10">
    <property type="entry name" value="Single-stranded right-handed beta-helix, Pectin lyase-like"/>
    <property type="match status" value="2"/>
</dbReference>
<keyword evidence="2" id="KW-0677">Repeat</keyword>
<dbReference type="SMART" id="SM00710">
    <property type="entry name" value="PbH1"/>
    <property type="match status" value="12"/>
</dbReference>
<dbReference type="InterPro" id="IPR006626">
    <property type="entry name" value="PbH1"/>
</dbReference>
<dbReference type="PANTHER" id="PTHR22990:SF15">
    <property type="entry name" value="F-BOX ONLY PROTEIN 10"/>
    <property type="match status" value="1"/>
</dbReference>
<feature type="domain" description="Right handed beta helix" evidence="4">
    <location>
        <begin position="315"/>
        <end position="459"/>
    </location>
</feature>
<keyword evidence="6" id="KW-1185">Reference proteome</keyword>
<evidence type="ECO:0000256" key="1">
    <source>
        <dbReference type="ARBA" id="ARBA00004328"/>
    </source>
</evidence>
<feature type="domain" description="Right handed beta helix" evidence="4">
    <location>
        <begin position="138"/>
        <end position="276"/>
    </location>
</feature>
<dbReference type="InterPro" id="IPR012334">
    <property type="entry name" value="Pectin_lyas_fold"/>
</dbReference>
<accession>A0A386K842</accession>
<protein>
    <recommendedName>
        <fullName evidence="4">Right handed beta helix domain-containing protein</fullName>
    </recommendedName>
</protein>
<dbReference type="EMBL" id="MH752385">
    <property type="protein sequence ID" value="AYD80912.1"/>
    <property type="molecule type" value="Genomic_DNA"/>
</dbReference>
<dbReference type="InterPro" id="IPR051550">
    <property type="entry name" value="SCF-Subunits/Alg-Epimerases"/>
</dbReference>
<evidence type="ECO:0000256" key="3">
    <source>
        <dbReference type="ARBA" id="ARBA00022844"/>
    </source>
</evidence>
<evidence type="ECO:0000259" key="4">
    <source>
        <dbReference type="Pfam" id="PF13229"/>
    </source>
</evidence>
<proteinExistence type="predicted"/>
<dbReference type="GO" id="GO:0051701">
    <property type="term" value="P:biological process involved in interaction with host"/>
    <property type="evidence" value="ECO:0007669"/>
    <property type="project" value="UniProtKB-ARBA"/>
</dbReference>
<dbReference type="InterPro" id="IPR039448">
    <property type="entry name" value="Beta_helix"/>
</dbReference>
<dbReference type="InterPro" id="IPR011050">
    <property type="entry name" value="Pectin_lyase_fold/virulence"/>
</dbReference>
<dbReference type="Pfam" id="PF13229">
    <property type="entry name" value="Beta_helix"/>
    <property type="match status" value="2"/>
</dbReference>
<organism evidence="5 6">
    <name type="scientific">Bacillus phage Ray17</name>
    <dbReference type="NCBI Taxonomy" id="2315627"/>
    <lineage>
        <taxon>Viruses</taxon>
        <taxon>Duplodnaviria</taxon>
        <taxon>Heunggongvirae</taxon>
        <taxon>Uroviricota</taxon>
        <taxon>Caudoviricetes</taxon>
        <taxon>Trautnerviridae</taxon>
        <taxon>Polsinellivirinae</taxon>
        <taxon>Splendidredvirus</taxon>
        <taxon>Splendidredvirus ray17</taxon>
    </lineage>
</organism>
<evidence type="ECO:0000313" key="5">
    <source>
        <dbReference type="EMBL" id="AYD80912.1"/>
    </source>
</evidence>
<evidence type="ECO:0000256" key="2">
    <source>
        <dbReference type="ARBA" id="ARBA00022737"/>
    </source>
</evidence>
<evidence type="ECO:0000313" key="6">
    <source>
        <dbReference type="Proteomes" id="UP000281415"/>
    </source>
</evidence>
<dbReference type="GO" id="GO:0044423">
    <property type="term" value="C:virion component"/>
    <property type="evidence" value="ECO:0007669"/>
    <property type="project" value="UniProtKB-KW"/>
</dbReference>
<reference evidence="6" key="1">
    <citation type="submission" date="2018-08" db="EMBL/GenBank/DDBJ databases">
        <authorList>
            <person name="Showalter R."/>
            <person name="Adat I."/>
            <person name="Raab R."/>
            <person name="Temple L."/>
        </authorList>
    </citation>
    <scope>NUCLEOTIDE SEQUENCE [LARGE SCALE GENOMIC DNA]</scope>
</reference>
<dbReference type="GO" id="GO:0019058">
    <property type="term" value="P:viral life cycle"/>
    <property type="evidence" value="ECO:0007669"/>
    <property type="project" value="UniProtKB-ARBA"/>
</dbReference>
<dbReference type="PANTHER" id="PTHR22990">
    <property type="entry name" value="F-BOX ONLY PROTEIN"/>
    <property type="match status" value="1"/>
</dbReference>
<keyword evidence="3" id="KW-0946">Virion</keyword>
<name>A0A386K842_9CAUD</name>
<dbReference type="Proteomes" id="UP000281415">
    <property type="component" value="Segment"/>
</dbReference>
<dbReference type="SUPFAM" id="SSF51126">
    <property type="entry name" value="Pectin lyase-like"/>
    <property type="match status" value="2"/>
</dbReference>
<gene>
    <name evidence="5" type="ORF">Ray17_11</name>
</gene>
<sequence length="588" mass="64589">MSKGLYYHIDLERFGIKDDLTEANATTQGFNAALKDAKDQGYHYFVFPEGKYLINAVSNFGGLPEYGGGIRIPSNINIIMDNPYFEAEANDQTGYSIFYLEAVENVKISGIGTICGDRYNHDYVRDLKDDRTKTHEWGFGIHIRGCRRVEIKGLTVKNCTGDNIWIPAKGMMNWPTDYTPSRDILIQDCDLIQGRRNNLATNGCYGLTVERCDIKEAGGDTIGPQLGIDLEGYGDKGIKYDHPYEITIKNNWIKNNGRGALTAHTSGKVLIEGNFTDAVISYAYSTDVKIKDNFIINETGQEKPYGIDSIGVSSSETANRVNISGNTVSGFKTGICARGSKVKIHGNEVEGATAAAIQIYQCEKVEVSDNTTDGNAVGLLIQQSKTVEASDNTFRGSENKYGIKIGQDSSDIILKDNRIRGFGGIFCESAQKVIVRDHDIDLTGSGYGVYFDAKSSVFLDGVTIYNPENTPVYGLADEFAAIMKDVEVIGCKSIIGIYMHGGFGHDIKGNTVRFRRGKDQGYGIFLDGTKSAVLTRNDVLSTDGFKLSAAYKTDGSERTTLIENIQQEVIGGRLAVAPEDRIFVHIER</sequence>
<comment type="subcellular location">
    <subcellularLocation>
        <location evidence="1">Virion</location>
    </subcellularLocation>
</comment>